<dbReference type="STRING" id="1365950.SAMN05428963_104242"/>
<dbReference type="EMBL" id="FUXL01000004">
    <property type="protein sequence ID" value="SJZ96444.1"/>
    <property type="molecule type" value="Genomic_DNA"/>
</dbReference>
<feature type="binding site" evidence="5">
    <location>
        <position position="87"/>
    </location>
    <ligand>
        <name>Mg(2+)</name>
        <dbReference type="ChEBI" id="CHEBI:18420"/>
        <label>1</label>
        <note>catalytic</note>
    </ligand>
</feature>
<dbReference type="GO" id="GO:0006020">
    <property type="term" value="P:inositol metabolic process"/>
    <property type="evidence" value="ECO:0007669"/>
    <property type="project" value="TreeGrafter"/>
</dbReference>
<feature type="binding site" evidence="5">
    <location>
        <position position="70"/>
    </location>
    <ligand>
        <name>Mg(2+)</name>
        <dbReference type="ChEBI" id="CHEBI:18420"/>
        <label>1</label>
        <note>catalytic</note>
    </ligand>
</feature>
<dbReference type="InterPro" id="IPR000760">
    <property type="entry name" value="Inositol_monophosphatase-like"/>
</dbReference>
<feature type="binding site" evidence="5">
    <location>
        <position position="89"/>
    </location>
    <ligand>
        <name>Mg(2+)</name>
        <dbReference type="ChEBI" id="CHEBI:18420"/>
        <label>1</label>
        <note>catalytic</note>
    </ligand>
</feature>
<dbReference type="Proteomes" id="UP000190135">
    <property type="component" value="Unassembled WGS sequence"/>
</dbReference>
<sequence length="268" mass="28497">MDAPRDDEDLALIVDAARRASAVANGFFRKEPRVWYKAGNSPVSEADIAVDRLLKSLLLDARPGYGWVSEEAEHRLGGSTGRFFIVDPIDGTRAYLRGETSWCISIAVVDGARPVAGVVYAPALDHEVTATRTGPALLNGAAVTAPAVGEKLRVACPDRIRQSLAGVPTADIDFRRSLPSLAYRLAMVAMGELDGTLIRPRANDWDIAAADLILERAGGALLDAGGGMVLYNIEGRRHGLLIAAAQHALTRLKELGHTAAQAADLSRG</sequence>
<accession>A0A1T4PY28</accession>
<dbReference type="Pfam" id="PF00459">
    <property type="entry name" value="Inositol_P"/>
    <property type="match status" value="1"/>
</dbReference>
<organism evidence="6 7">
    <name type="scientific">Consotaella salsifontis</name>
    <dbReference type="NCBI Taxonomy" id="1365950"/>
    <lineage>
        <taxon>Bacteria</taxon>
        <taxon>Pseudomonadati</taxon>
        <taxon>Pseudomonadota</taxon>
        <taxon>Alphaproteobacteria</taxon>
        <taxon>Hyphomicrobiales</taxon>
        <taxon>Aurantimonadaceae</taxon>
        <taxon>Consotaella</taxon>
    </lineage>
</organism>
<reference evidence="7" key="1">
    <citation type="submission" date="2017-02" db="EMBL/GenBank/DDBJ databases">
        <authorList>
            <person name="Varghese N."/>
            <person name="Submissions S."/>
        </authorList>
    </citation>
    <scope>NUCLEOTIDE SEQUENCE [LARGE SCALE GENOMIC DNA]</scope>
    <source>
        <strain evidence="7">USBA 369</strain>
    </source>
</reference>
<keyword evidence="2 5" id="KW-0479">Metal-binding</keyword>
<feature type="binding site" evidence="5">
    <location>
        <position position="90"/>
    </location>
    <ligand>
        <name>Mg(2+)</name>
        <dbReference type="ChEBI" id="CHEBI:18420"/>
        <label>2</label>
    </ligand>
</feature>
<evidence type="ECO:0000256" key="3">
    <source>
        <dbReference type="ARBA" id="ARBA00022801"/>
    </source>
</evidence>
<protein>
    <submittedName>
        <fullName evidence="6">Myo-inositol-1(Or 4)-monophosphatase</fullName>
    </submittedName>
</protein>
<comment type="similarity">
    <text evidence="1">Belongs to the inositol monophosphatase superfamily.</text>
</comment>
<feature type="binding site" evidence="5">
    <location>
        <position position="206"/>
    </location>
    <ligand>
        <name>Mg(2+)</name>
        <dbReference type="ChEBI" id="CHEBI:18420"/>
        <label>1</label>
        <note>catalytic</note>
    </ligand>
</feature>
<keyword evidence="4 5" id="KW-0460">Magnesium</keyword>
<dbReference type="PRINTS" id="PR00377">
    <property type="entry name" value="IMPHPHTASES"/>
</dbReference>
<dbReference type="InterPro" id="IPR020550">
    <property type="entry name" value="Inositol_monophosphatase_CS"/>
</dbReference>
<evidence type="ECO:0000256" key="4">
    <source>
        <dbReference type="ARBA" id="ARBA00022842"/>
    </source>
</evidence>
<dbReference type="GO" id="GO:0007165">
    <property type="term" value="P:signal transduction"/>
    <property type="evidence" value="ECO:0007669"/>
    <property type="project" value="TreeGrafter"/>
</dbReference>
<evidence type="ECO:0000313" key="7">
    <source>
        <dbReference type="Proteomes" id="UP000190135"/>
    </source>
</evidence>
<dbReference type="GO" id="GO:0046854">
    <property type="term" value="P:phosphatidylinositol phosphate biosynthetic process"/>
    <property type="evidence" value="ECO:0007669"/>
    <property type="project" value="InterPro"/>
</dbReference>
<dbReference type="AlphaFoldDB" id="A0A1T4PY28"/>
<dbReference type="PROSITE" id="PS00629">
    <property type="entry name" value="IMP_1"/>
    <property type="match status" value="1"/>
</dbReference>
<comment type="cofactor">
    <cofactor evidence="5">
        <name>Mg(2+)</name>
        <dbReference type="ChEBI" id="CHEBI:18420"/>
    </cofactor>
</comment>
<evidence type="ECO:0000313" key="6">
    <source>
        <dbReference type="EMBL" id="SJZ96444.1"/>
    </source>
</evidence>
<proteinExistence type="inferred from homology"/>
<evidence type="ECO:0000256" key="2">
    <source>
        <dbReference type="ARBA" id="ARBA00022723"/>
    </source>
</evidence>
<dbReference type="Gene3D" id="3.40.190.80">
    <property type="match status" value="1"/>
</dbReference>
<evidence type="ECO:0000256" key="1">
    <source>
        <dbReference type="ARBA" id="ARBA00009759"/>
    </source>
</evidence>
<dbReference type="GO" id="GO:0008934">
    <property type="term" value="F:inositol monophosphate 1-phosphatase activity"/>
    <property type="evidence" value="ECO:0007669"/>
    <property type="project" value="TreeGrafter"/>
</dbReference>
<dbReference type="OrthoDB" id="9785695at2"/>
<dbReference type="InterPro" id="IPR020583">
    <property type="entry name" value="Inositol_monoP_metal-BS"/>
</dbReference>
<dbReference type="PANTHER" id="PTHR20854:SF4">
    <property type="entry name" value="INOSITOL-1-MONOPHOSPHATASE-RELATED"/>
    <property type="match status" value="1"/>
</dbReference>
<gene>
    <name evidence="6" type="ORF">SAMN05428963_104242</name>
</gene>
<dbReference type="SUPFAM" id="SSF56655">
    <property type="entry name" value="Carbohydrate phosphatase"/>
    <property type="match status" value="1"/>
</dbReference>
<dbReference type="PANTHER" id="PTHR20854">
    <property type="entry name" value="INOSITOL MONOPHOSPHATASE"/>
    <property type="match status" value="1"/>
</dbReference>
<dbReference type="Gene3D" id="3.30.540.10">
    <property type="entry name" value="Fructose-1,6-Bisphosphatase, subunit A, domain 1"/>
    <property type="match status" value="1"/>
</dbReference>
<dbReference type="CDD" id="cd01638">
    <property type="entry name" value="CysQ"/>
    <property type="match status" value="1"/>
</dbReference>
<keyword evidence="3" id="KW-0378">Hydrolase</keyword>
<name>A0A1T4PY28_9HYPH</name>
<evidence type="ECO:0000256" key="5">
    <source>
        <dbReference type="PIRSR" id="PIRSR600760-2"/>
    </source>
</evidence>
<keyword evidence="7" id="KW-1185">Reference proteome</keyword>
<dbReference type="PROSITE" id="PS00630">
    <property type="entry name" value="IMP_2"/>
    <property type="match status" value="1"/>
</dbReference>
<dbReference type="RefSeq" id="WP_078707765.1">
    <property type="nucleotide sequence ID" value="NZ_FUXL01000004.1"/>
</dbReference>
<dbReference type="GO" id="GO:0046872">
    <property type="term" value="F:metal ion binding"/>
    <property type="evidence" value="ECO:0007669"/>
    <property type="project" value="UniProtKB-KW"/>
</dbReference>